<dbReference type="GO" id="GO:0005524">
    <property type="term" value="F:ATP binding"/>
    <property type="evidence" value="ECO:0007669"/>
    <property type="project" value="UniProtKB-UniRule"/>
</dbReference>
<dbReference type="GO" id="GO:0004077">
    <property type="term" value="F:biotin--[biotin carboxyl-carrier protein] ligase activity"/>
    <property type="evidence" value="ECO:0007669"/>
    <property type="project" value="UniProtKB-UniRule"/>
</dbReference>
<dbReference type="SUPFAM" id="SSF50037">
    <property type="entry name" value="C-terminal domain of transcriptional repressors"/>
    <property type="match status" value="1"/>
</dbReference>
<proteinExistence type="inferred from homology"/>
<dbReference type="InterPro" id="IPR036388">
    <property type="entry name" value="WH-like_DNA-bd_sf"/>
</dbReference>
<dbReference type="InterPro" id="IPR008988">
    <property type="entry name" value="Transcriptional_repressor_C"/>
</dbReference>
<comment type="function">
    <text evidence="5">Acts both as a biotin--[acetyl-CoA-carboxylase] ligase and a repressor.</text>
</comment>
<comment type="caution">
    <text evidence="7">The sequence shown here is derived from an EMBL/GenBank/DDBJ whole genome shotgun (WGS) entry which is preliminary data.</text>
</comment>
<keyword evidence="5" id="KW-0238">DNA-binding</keyword>
<dbReference type="HAMAP" id="MF_00978">
    <property type="entry name" value="Bifunct_BirA"/>
    <property type="match status" value="1"/>
</dbReference>
<dbReference type="PROSITE" id="PS51733">
    <property type="entry name" value="BPL_LPL_CATALYTIC"/>
    <property type="match status" value="1"/>
</dbReference>
<dbReference type="Pfam" id="PF03099">
    <property type="entry name" value="BPL_LplA_LipB"/>
    <property type="match status" value="1"/>
</dbReference>
<comment type="caution">
    <text evidence="5">Lacks conserved residue(s) required for the propagation of feature annotation.</text>
</comment>
<feature type="DNA-binding region" description="H-T-H motif" evidence="5">
    <location>
        <begin position="23"/>
        <end position="42"/>
    </location>
</feature>
<evidence type="ECO:0000313" key="8">
    <source>
        <dbReference type="Proteomes" id="UP000622653"/>
    </source>
</evidence>
<dbReference type="SUPFAM" id="SSF46785">
    <property type="entry name" value="Winged helix' DNA-binding domain"/>
    <property type="match status" value="1"/>
</dbReference>
<evidence type="ECO:0000313" key="7">
    <source>
        <dbReference type="EMBL" id="MBF4500097.1"/>
    </source>
</evidence>
<dbReference type="PANTHER" id="PTHR12835:SF5">
    <property type="entry name" value="BIOTIN--PROTEIN LIGASE"/>
    <property type="match status" value="1"/>
</dbReference>
<feature type="domain" description="BPL/LPL catalytic" evidence="6">
    <location>
        <begin position="71"/>
        <end position="262"/>
    </location>
</feature>
<keyword evidence="4 5" id="KW-0092">Biotin</keyword>
<evidence type="ECO:0000256" key="2">
    <source>
        <dbReference type="ARBA" id="ARBA00022741"/>
    </source>
</evidence>
<comment type="similarity">
    <text evidence="5">Belongs to the biotin--protein ligase family.</text>
</comment>
<dbReference type="InterPro" id="IPR003142">
    <property type="entry name" value="BPL_C"/>
</dbReference>
<dbReference type="GO" id="GO:0016740">
    <property type="term" value="F:transferase activity"/>
    <property type="evidence" value="ECO:0007669"/>
    <property type="project" value="UniProtKB-ARBA"/>
</dbReference>
<feature type="binding site" evidence="5">
    <location>
        <position position="189"/>
    </location>
    <ligand>
        <name>biotin</name>
        <dbReference type="ChEBI" id="CHEBI:57586"/>
    </ligand>
</feature>
<dbReference type="Gene3D" id="3.30.930.10">
    <property type="entry name" value="Bira Bifunctional Protein, Domain 2"/>
    <property type="match status" value="1"/>
</dbReference>
<evidence type="ECO:0000256" key="4">
    <source>
        <dbReference type="ARBA" id="ARBA00023267"/>
    </source>
</evidence>
<dbReference type="InterPro" id="IPR036390">
    <property type="entry name" value="WH_DNA-bd_sf"/>
</dbReference>
<dbReference type="GO" id="GO:0005737">
    <property type="term" value="C:cytoplasm"/>
    <property type="evidence" value="ECO:0007669"/>
    <property type="project" value="TreeGrafter"/>
</dbReference>
<dbReference type="GO" id="GO:0006355">
    <property type="term" value="P:regulation of DNA-templated transcription"/>
    <property type="evidence" value="ECO:0007669"/>
    <property type="project" value="UniProtKB-UniRule"/>
</dbReference>
<evidence type="ECO:0000256" key="5">
    <source>
        <dbReference type="HAMAP-Rule" id="MF_00978"/>
    </source>
</evidence>
<dbReference type="Proteomes" id="UP000622653">
    <property type="component" value="Unassembled WGS sequence"/>
</dbReference>
<dbReference type="EMBL" id="JADKPV010000001">
    <property type="protein sequence ID" value="MBF4500097.1"/>
    <property type="molecule type" value="Genomic_DNA"/>
</dbReference>
<feature type="binding site" evidence="5">
    <location>
        <position position="118"/>
    </location>
    <ligand>
        <name>biotin</name>
        <dbReference type="ChEBI" id="CHEBI:57586"/>
    </ligand>
</feature>
<dbReference type="InterPro" id="IPR004143">
    <property type="entry name" value="BPL_LPL_catalytic"/>
</dbReference>
<name>A0A8J7G2U9_9BACL</name>
<dbReference type="AlphaFoldDB" id="A0A8J7G2U9"/>
<sequence length="326" mass="36443">MNMSTKDYVLNKLLGANGKAISGQDIADELEVSRTAIWKCVKELEEEGYSIESIRKKGYVLHDSPDVLHEAHITPYLKTEQYGRNLIILDEVESTQKIAHDEAQQEVPNGTLVIADSQTGGRGRLARTWYSAHGKGIWMSLIARPHLSIEQAPQLTLVTAVAIIQTLKEVTGLEAQIKWPNDILLNGKKITGILTELQADPDRIQAVIIGIGMNVNQQITDFEDEITSIATSLRIESGNKWERTEIIGELMNQLEKYVHMYEAHGFSPIKMLWESYSVTIGKQLTARMVNETLRGEAVGISENGLLQLKLRDGSIRSIYSADIEFD</sequence>
<keyword evidence="5" id="KW-0805">Transcription regulation</keyword>
<dbReference type="InterPro" id="IPR045864">
    <property type="entry name" value="aa-tRNA-synth_II/BPL/LPL"/>
</dbReference>
<dbReference type="Gene3D" id="1.10.10.10">
    <property type="entry name" value="Winged helix-like DNA-binding domain superfamily/Winged helix DNA-binding domain"/>
    <property type="match status" value="1"/>
</dbReference>
<comment type="catalytic activity">
    <reaction evidence="5">
        <text>biotin + L-lysyl-[protein] + ATP = N(6)-biotinyl-L-lysyl-[protein] + AMP + diphosphate + H(+)</text>
        <dbReference type="Rhea" id="RHEA:11756"/>
        <dbReference type="Rhea" id="RHEA-COMP:9752"/>
        <dbReference type="Rhea" id="RHEA-COMP:10505"/>
        <dbReference type="ChEBI" id="CHEBI:15378"/>
        <dbReference type="ChEBI" id="CHEBI:29969"/>
        <dbReference type="ChEBI" id="CHEBI:30616"/>
        <dbReference type="ChEBI" id="CHEBI:33019"/>
        <dbReference type="ChEBI" id="CHEBI:57586"/>
        <dbReference type="ChEBI" id="CHEBI:83144"/>
        <dbReference type="ChEBI" id="CHEBI:456215"/>
        <dbReference type="EC" id="6.3.4.15"/>
    </reaction>
</comment>
<dbReference type="CDD" id="cd16442">
    <property type="entry name" value="BPL"/>
    <property type="match status" value="1"/>
</dbReference>
<dbReference type="SUPFAM" id="SSF55681">
    <property type="entry name" value="Class II aaRS and biotin synthetases"/>
    <property type="match status" value="1"/>
</dbReference>
<dbReference type="Pfam" id="PF08279">
    <property type="entry name" value="HTH_11"/>
    <property type="match status" value="1"/>
</dbReference>
<keyword evidence="1 5" id="KW-0436">Ligase</keyword>
<dbReference type="NCBIfam" id="TIGR00121">
    <property type="entry name" value="birA_ligase"/>
    <property type="match status" value="1"/>
</dbReference>
<keyword evidence="2 5" id="KW-0547">Nucleotide-binding</keyword>
<dbReference type="GO" id="GO:0003677">
    <property type="term" value="F:DNA binding"/>
    <property type="evidence" value="ECO:0007669"/>
    <property type="project" value="UniProtKB-UniRule"/>
</dbReference>
<dbReference type="GO" id="GO:0009249">
    <property type="term" value="P:protein lipoylation"/>
    <property type="evidence" value="ECO:0007669"/>
    <property type="project" value="UniProtKB-ARBA"/>
</dbReference>
<evidence type="ECO:0000256" key="1">
    <source>
        <dbReference type="ARBA" id="ARBA00022598"/>
    </source>
</evidence>
<accession>A0A8J7G2U9</accession>
<protein>
    <recommendedName>
        <fullName evidence="5">Bifunctional ligase/repressor BirA</fullName>
    </recommendedName>
    <alternativeName>
        <fullName evidence="5">Biotin--[acetyl-CoA-carboxylase] ligase</fullName>
        <ecNumber evidence="5">6.3.4.15</ecNumber>
    </alternativeName>
    <alternativeName>
        <fullName evidence="5">Biotin--protein ligase</fullName>
    </alternativeName>
    <alternativeName>
        <fullName evidence="5">Biotin-[acetyl-CoA carboxylase] synthetase</fullName>
    </alternativeName>
</protein>
<keyword evidence="8" id="KW-1185">Reference proteome</keyword>
<evidence type="ECO:0000259" key="6">
    <source>
        <dbReference type="PROSITE" id="PS51733"/>
    </source>
</evidence>
<dbReference type="InterPro" id="IPR004408">
    <property type="entry name" value="Biotin_CoA_COase_ligase"/>
</dbReference>
<keyword evidence="5" id="KW-0678">Repressor</keyword>
<evidence type="ECO:0000256" key="3">
    <source>
        <dbReference type="ARBA" id="ARBA00022840"/>
    </source>
</evidence>
<keyword evidence="5" id="KW-0804">Transcription</keyword>
<keyword evidence="3 5" id="KW-0067">ATP-binding</keyword>
<dbReference type="EC" id="6.3.4.15" evidence="5"/>
<organism evidence="7 8">
    <name type="scientific">Savagea serpentis</name>
    <dbReference type="NCBI Taxonomy" id="2785297"/>
    <lineage>
        <taxon>Bacteria</taxon>
        <taxon>Bacillati</taxon>
        <taxon>Bacillota</taxon>
        <taxon>Bacilli</taxon>
        <taxon>Bacillales</taxon>
        <taxon>Caryophanaceae</taxon>
        <taxon>Savagea</taxon>
    </lineage>
</organism>
<feature type="binding site" evidence="5">
    <location>
        <begin position="122"/>
        <end position="124"/>
    </location>
    <ligand>
        <name>biotin</name>
        <dbReference type="ChEBI" id="CHEBI:57586"/>
    </ligand>
</feature>
<reference evidence="7" key="1">
    <citation type="submission" date="2020-11" db="EMBL/GenBank/DDBJ databases">
        <title>Multidrug resistant novel bacterium Savagea serpentis sp. nov., isolated from the scats of a vine snake (Ahaetulla nasuta).</title>
        <authorList>
            <person name="Venkata Ramana V."/>
            <person name="Vikas Patil S."/>
            <person name="Yogita Lugani V."/>
        </authorList>
    </citation>
    <scope>NUCLEOTIDE SEQUENCE</scope>
    <source>
        <strain evidence="7">SN6</strain>
    </source>
</reference>
<dbReference type="Pfam" id="PF02237">
    <property type="entry name" value="BPL_C"/>
    <property type="match status" value="1"/>
</dbReference>
<dbReference type="InterPro" id="IPR030855">
    <property type="entry name" value="Bifunct_BirA"/>
</dbReference>
<gene>
    <name evidence="5" type="primary">birA</name>
    <name evidence="7" type="ORF">IRY55_01875</name>
</gene>
<dbReference type="Gene3D" id="2.30.30.100">
    <property type="match status" value="1"/>
</dbReference>
<dbReference type="PANTHER" id="PTHR12835">
    <property type="entry name" value="BIOTIN PROTEIN LIGASE"/>
    <property type="match status" value="1"/>
</dbReference>
<dbReference type="InterPro" id="IPR013196">
    <property type="entry name" value="HTH_11"/>
</dbReference>